<dbReference type="EMBL" id="JAHRIO010079999">
    <property type="protein sequence ID" value="MEQ2183743.1"/>
    <property type="molecule type" value="Genomic_DNA"/>
</dbReference>
<gene>
    <name evidence="1" type="ORF">GOODEAATRI_001180</name>
</gene>
<sequence length="103" mass="11518">DFSGELFVLIWPLVIDHCPAEWPNDDPFLRFWKCSQDLFFKLKAFQQVLYALWLHGGTVGSKKILGSNPSLGFFCMEIACSLRACVGSLQILQLPPVQSATVA</sequence>
<evidence type="ECO:0000313" key="2">
    <source>
        <dbReference type="Proteomes" id="UP001476798"/>
    </source>
</evidence>
<protein>
    <submittedName>
        <fullName evidence="1">Uncharacterized protein</fullName>
    </submittedName>
</protein>
<organism evidence="1 2">
    <name type="scientific">Goodea atripinnis</name>
    <dbReference type="NCBI Taxonomy" id="208336"/>
    <lineage>
        <taxon>Eukaryota</taxon>
        <taxon>Metazoa</taxon>
        <taxon>Chordata</taxon>
        <taxon>Craniata</taxon>
        <taxon>Vertebrata</taxon>
        <taxon>Euteleostomi</taxon>
        <taxon>Actinopterygii</taxon>
        <taxon>Neopterygii</taxon>
        <taxon>Teleostei</taxon>
        <taxon>Neoteleostei</taxon>
        <taxon>Acanthomorphata</taxon>
        <taxon>Ovalentaria</taxon>
        <taxon>Atherinomorphae</taxon>
        <taxon>Cyprinodontiformes</taxon>
        <taxon>Goodeidae</taxon>
        <taxon>Goodea</taxon>
    </lineage>
</organism>
<comment type="caution">
    <text evidence="1">The sequence shown here is derived from an EMBL/GenBank/DDBJ whole genome shotgun (WGS) entry which is preliminary data.</text>
</comment>
<proteinExistence type="predicted"/>
<accession>A0ABV0PK01</accession>
<name>A0ABV0PK01_9TELE</name>
<evidence type="ECO:0000313" key="1">
    <source>
        <dbReference type="EMBL" id="MEQ2183743.1"/>
    </source>
</evidence>
<feature type="non-terminal residue" evidence="1">
    <location>
        <position position="1"/>
    </location>
</feature>
<dbReference type="Proteomes" id="UP001476798">
    <property type="component" value="Unassembled WGS sequence"/>
</dbReference>
<reference evidence="1 2" key="1">
    <citation type="submission" date="2021-06" db="EMBL/GenBank/DDBJ databases">
        <authorList>
            <person name="Palmer J.M."/>
        </authorList>
    </citation>
    <scope>NUCLEOTIDE SEQUENCE [LARGE SCALE GENOMIC DNA]</scope>
    <source>
        <strain evidence="1 2">GA_2019</strain>
        <tissue evidence="1">Muscle</tissue>
    </source>
</reference>
<keyword evidence="2" id="KW-1185">Reference proteome</keyword>